<keyword evidence="1" id="KW-0489">Methyltransferase</keyword>
<dbReference type="Pfam" id="PF00891">
    <property type="entry name" value="Methyltransf_2"/>
    <property type="match status" value="1"/>
</dbReference>
<evidence type="ECO:0000313" key="5">
    <source>
        <dbReference type="EMBL" id="CAK0842700.1"/>
    </source>
</evidence>
<keyword evidence="2" id="KW-0808">Transferase</keyword>
<dbReference type="EMBL" id="CAUYUJ010014530">
    <property type="protein sequence ID" value="CAK0842700.1"/>
    <property type="molecule type" value="Genomic_DNA"/>
</dbReference>
<dbReference type="PANTHER" id="PTHR43712:SF2">
    <property type="entry name" value="O-METHYLTRANSFERASE CICE"/>
    <property type="match status" value="1"/>
</dbReference>
<dbReference type="InterPro" id="IPR029063">
    <property type="entry name" value="SAM-dependent_MTases_sf"/>
</dbReference>
<dbReference type="PANTHER" id="PTHR43712">
    <property type="entry name" value="PUTATIVE (AFU_ORTHOLOGUE AFUA_4G14580)-RELATED"/>
    <property type="match status" value="1"/>
</dbReference>
<dbReference type="CDD" id="cd02440">
    <property type="entry name" value="AdoMet_MTases"/>
    <property type="match status" value="1"/>
</dbReference>
<evidence type="ECO:0000256" key="1">
    <source>
        <dbReference type="ARBA" id="ARBA00022603"/>
    </source>
</evidence>
<evidence type="ECO:0000256" key="3">
    <source>
        <dbReference type="ARBA" id="ARBA00022691"/>
    </source>
</evidence>
<dbReference type="InterPro" id="IPR001077">
    <property type="entry name" value="COMT_C"/>
</dbReference>
<proteinExistence type="predicted"/>
<evidence type="ECO:0000259" key="4">
    <source>
        <dbReference type="Pfam" id="PF00891"/>
    </source>
</evidence>
<dbReference type="InterPro" id="IPR016461">
    <property type="entry name" value="COMT-like"/>
</dbReference>
<keyword evidence="3" id="KW-0949">S-adenosyl-L-methionine</keyword>
<organism evidence="5 6">
    <name type="scientific">Prorocentrum cordatum</name>
    <dbReference type="NCBI Taxonomy" id="2364126"/>
    <lineage>
        <taxon>Eukaryota</taxon>
        <taxon>Sar</taxon>
        <taxon>Alveolata</taxon>
        <taxon>Dinophyceae</taxon>
        <taxon>Prorocentrales</taxon>
        <taxon>Prorocentraceae</taxon>
        <taxon>Prorocentrum</taxon>
    </lineage>
</organism>
<keyword evidence="6" id="KW-1185">Reference proteome</keyword>
<dbReference type="Gene3D" id="3.40.50.150">
    <property type="entry name" value="Vaccinia Virus protein VP39"/>
    <property type="match status" value="1"/>
</dbReference>
<protein>
    <recommendedName>
        <fullName evidence="4">O-methyltransferase C-terminal domain-containing protein</fullName>
    </recommendedName>
</protein>
<dbReference type="SUPFAM" id="SSF53335">
    <property type="entry name" value="S-adenosyl-L-methionine-dependent methyltransferases"/>
    <property type="match status" value="1"/>
</dbReference>
<accession>A0ABN9TB24</accession>
<name>A0ABN9TB24_9DINO</name>
<dbReference type="Proteomes" id="UP001189429">
    <property type="component" value="Unassembled WGS sequence"/>
</dbReference>
<evidence type="ECO:0000256" key="2">
    <source>
        <dbReference type="ARBA" id="ARBA00022679"/>
    </source>
</evidence>
<gene>
    <name evidence="5" type="ORF">PCOR1329_LOCUS37375</name>
</gene>
<evidence type="ECO:0000313" key="6">
    <source>
        <dbReference type="Proteomes" id="UP001189429"/>
    </source>
</evidence>
<feature type="domain" description="O-methyltransferase C-terminal" evidence="4">
    <location>
        <begin position="114"/>
        <end position="305"/>
    </location>
</feature>
<dbReference type="PROSITE" id="PS51683">
    <property type="entry name" value="SAM_OMT_II"/>
    <property type="match status" value="1"/>
</dbReference>
<comment type="caution">
    <text evidence="5">The sequence shown here is derived from an EMBL/GenBank/DDBJ whole genome shotgun (WGS) entry which is preliminary data.</text>
</comment>
<reference evidence="5" key="1">
    <citation type="submission" date="2023-10" db="EMBL/GenBank/DDBJ databases">
        <authorList>
            <person name="Chen Y."/>
            <person name="Shah S."/>
            <person name="Dougan E. K."/>
            <person name="Thang M."/>
            <person name="Chan C."/>
        </authorList>
    </citation>
    <scope>NUCLEOTIDE SEQUENCE [LARGE SCALE GENOMIC DNA]</scope>
</reference>
<sequence>MLHQSWALSFGRGCRMSLALKSRLQLWTSPRARASRTARFSTRLCGTCRLSRSLRRLKGVAFATRRAPCSCGKVAQCICVAFGALRPRISGAGGLSLAWVDKMWNSGGSSAFQIAMNSDFYTYMSVEKPEEEIIFGRYMKQLMASTIPGIVNGYQWPDSGDVVDLGGGTGDLLNQVALARPGCTCHLLDLRPVVEEAKQAGIVTARNVNFSPCDFFQVLPVRANLVIMKRILHNWDDGRCAEILRNVAASGKPNLKVLVIDFVITSAPNTFDEMLRQDIHMQLVFSGQERTLDEFNDIFQNAGFSKVCQPIDFYGGPYKGMVIEPICDVSGHA</sequence>